<sequence length="94" mass="11164">MTGRAFERQITDRTTRNLVEMRRLWEGRGRSVGRDLQENGLFWYDCGFRVRSWSVFANPHRYEDTIDIVQVEEFLLFWSGFWFGCSSAGMLTLT</sequence>
<comment type="caution">
    <text evidence="1">The sequence shown here is derived from an EMBL/GenBank/DDBJ whole genome shotgun (WGS) entry which is preliminary data.</text>
</comment>
<gene>
    <name evidence="1" type="ORF">Zmor_004845</name>
</gene>
<keyword evidence="2" id="KW-1185">Reference proteome</keyword>
<name>A0AA38MJY0_9CUCU</name>
<evidence type="ECO:0000313" key="2">
    <source>
        <dbReference type="Proteomes" id="UP001168821"/>
    </source>
</evidence>
<dbReference type="EMBL" id="JALNTZ010000002">
    <property type="protein sequence ID" value="KAJ3660395.1"/>
    <property type="molecule type" value="Genomic_DNA"/>
</dbReference>
<dbReference type="Proteomes" id="UP001168821">
    <property type="component" value="Unassembled WGS sequence"/>
</dbReference>
<evidence type="ECO:0000313" key="1">
    <source>
        <dbReference type="EMBL" id="KAJ3660395.1"/>
    </source>
</evidence>
<organism evidence="1 2">
    <name type="scientific">Zophobas morio</name>
    <dbReference type="NCBI Taxonomy" id="2755281"/>
    <lineage>
        <taxon>Eukaryota</taxon>
        <taxon>Metazoa</taxon>
        <taxon>Ecdysozoa</taxon>
        <taxon>Arthropoda</taxon>
        <taxon>Hexapoda</taxon>
        <taxon>Insecta</taxon>
        <taxon>Pterygota</taxon>
        <taxon>Neoptera</taxon>
        <taxon>Endopterygota</taxon>
        <taxon>Coleoptera</taxon>
        <taxon>Polyphaga</taxon>
        <taxon>Cucujiformia</taxon>
        <taxon>Tenebrionidae</taxon>
        <taxon>Zophobas</taxon>
    </lineage>
</organism>
<reference evidence="1" key="1">
    <citation type="journal article" date="2023" name="G3 (Bethesda)">
        <title>Whole genome assemblies of Zophobas morio and Tenebrio molitor.</title>
        <authorList>
            <person name="Kaur S."/>
            <person name="Stinson S.A."/>
            <person name="diCenzo G.C."/>
        </authorList>
    </citation>
    <scope>NUCLEOTIDE SEQUENCE</scope>
    <source>
        <strain evidence="1">QUZm001</strain>
    </source>
</reference>
<dbReference type="AlphaFoldDB" id="A0AA38MJY0"/>
<protein>
    <submittedName>
        <fullName evidence="1">Uncharacterized protein</fullName>
    </submittedName>
</protein>
<accession>A0AA38MJY0</accession>
<proteinExistence type="predicted"/>